<protein>
    <submittedName>
        <fullName evidence="7">C-type cytochrome</fullName>
    </submittedName>
</protein>
<dbReference type="InterPro" id="IPR009056">
    <property type="entry name" value="Cyt_c-like_dom"/>
</dbReference>
<name>A0ABV8Q1H5_9BACT</name>
<feature type="signal peptide" evidence="5">
    <location>
        <begin position="1"/>
        <end position="17"/>
    </location>
</feature>
<accession>A0ABV8Q1H5</accession>
<evidence type="ECO:0000256" key="3">
    <source>
        <dbReference type="ARBA" id="ARBA00023004"/>
    </source>
</evidence>
<keyword evidence="5" id="KW-0732">Signal</keyword>
<dbReference type="Pfam" id="PF00034">
    <property type="entry name" value="Cytochrom_C"/>
    <property type="match status" value="1"/>
</dbReference>
<feature type="chain" id="PRO_5047106684" evidence="5">
    <location>
        <begin position="18"/>
        <end position="133"/>
    </location>
</feature>
<evidence type="ECO:0000313" key="8">
    <source>
        <dbReference type="Proteomes" id="UP001595906"/>
    </source>
</evidence>
<keyword evidence="8" id="KW-1185">Reference proteome</keyword>
<dbReference type="RefSeq" id="WP_379015125.1">
    <property type="nucleotide sequence ID" value="NZ_JBHSDC010000029.1"/>
</dbReference>
<evidence type="ECO:0000256" key="1">
    <source>
        <dbReference type="ARBA" id="ARBA00022617"/>
    </source>
</evidence>
<evidence type="ECO:0000259" key="6">
    <source>
        <dbReference type="PROSITE" id="PS51007"/>
    </source>
</evidence>
<dbReference type="SUPFAM" id="SSF46626">
    <property type="entry name" value="Cytochrome c"/>
    <property type="match status" value="1"/>
</dbReference>
<evidence type="ECO:0000256" key="5">
    <source>
        <dbReference type="SAM" id="SignalP"/>
    </source>
</evidence>
<comment type="caution">
    <text evidence="7">The sequence shown here is derived from an EMBL/GenBank/DDBJ whole genome shotgun (WGS) entry which is preliminary data.</text>
</comment>
<evidence type="ECO:0000256" key="2">
    <source>
        <dbReference type="ARBA" id="ARBA00022723"/>
    </source>
</evidence>
<dbReference type="EMBL" id="JBHSDC010000029">
    <property type="protein sequence ID" value="MFC4233032.1"/>
    <property type="molecule type" value="Genomic_DNA"/>
</dbReference>
<dbReference type="PROSITE" id="PS51007">
    <property type="entry name" value="CYTC"/>
    <property type="match status" value="1"/>
</dbReference>
<sequence>MKYLLILIVLLGLLSCAENKQPSDSNNIKNEDIAKDSKYQAGRSLYITNCATCHNLRYELTGPALQNVEQRWKDKALLYAFIKNSQAVIAKDAYAKDLYNRYNKVEMTQFTWLKNEEIDQLLHYIAIASNKKD</sequence>
<gene>
    <name evidence="7" type="ORF">ACFOW1_14115</name>
</gene>
<dbReference type="PROSITE" id="PS51257">
    <property type="entry name" value="PROKAR_LIPOPROTEIN"/>
    <property type="match status" value="1"/>
</dbReference>
<proteinExistence type="predicted"/>
<evidence type="ECO:0000256" key="4">
    <source>
        <dbReference type="PROSITE-ProRule" id="PRU00433"/>
    </source>
</evidence>
<keyword evidence="2 4" id="KW-0479">Metal-binding</keyword>
<evidence type="ECO:0000313" key="7">
    <source>
        <dbReference type="EMBL" id="MFC4233032.1"/>
    </source>
</evidence>
<dbReference type="Gene3D" id="1.10.760.10">
    <property type="entry name" value="Cytochrome c-like domain"/>
    <property type="match status" value="1"/>
</dbReference>
<keyword evidence="3 4" id="KW-0408">Iron</keyword>
<dbReference type="InterPro" id="IPR036909">
    <property type="entry name" value="Cyt_c-like_dom_sf"/>
</dbReference>
<keyword evidence="1 4" id="KW-0349">Heme</keyword>
<reference evidence="8" key="1">
    <citation type="journal article" date="2019" name="Int. J. Syst. Evol. Microbiol.">
        <title>The Global Catalogue of Microorganisms (GCM) 10K type strain sequencing project: providing services to taxonomists for standard genome sequencing and annotation.</title>
        <authorList>
            <consortium name="The Broad Institute Genomics Platform"/>
            <consortium name="The Broad Institute Genome Sequencing Center for Infectious Disease"/>
            <person name="Wu L."/>
            <person name="Ma J."/>
        </authorList>
    </citation>
    <scope>NUCLEOTIDE SEQUENCE [LARGE SCALE GENOMIC DNA]</scope>
    <source>
        <strain evidence="8">CECT 8010</strain>
    </source>
</reference>
<feature type="domain" description="Cytochrome c" evidence="6">
    <location>
        <begin position="37"/>
        <end position="129"/>
    </location>
</feature>
<organism evidence="7 8">
    <name type="scientific">Parasediminibacterium paludis</name>
    <dbReference type="NCBI Taxonomy" id="908966"/>
    <lineage>
        <taxon>Bacteria</taxon>
        <taxon>Pseudomonadati</taxon>
        <taxon>Bacteroidota</taxon>
        <taxon>Chitinophagia</taxon>
        <taxon>Chitinophagales</taxon>
        <taxon>Chitinophagaceae</taxon>
        <taxon>Parasediminibacterium</taxon>
    </lineage>
</organism>
<dbReference type="Proteomes" id="UP001595906">
    <property type="component" value="Unassembled WGS sequence"/>
</dbReference>